<feature type="active site" description="Proton donor/acceptor" evidence="3">
    <location>
        <position position="85"/>
    </location>
</feature>
<gene>
    <name evidence="6" type="ORF">E4N74_01360</name>
    <name evidence="5" type="ORF">E4N76_02015</name>
</gene>
<dbReference type="InterPro" id="IPR050275">
    <property type="entry name" value="PGM_Phosphatase"/>
</dbReference>
<organism evidence="6 7">
    <name type="scientific">Treponema putidum</name>
    <dbReference type="NCBI Taxonomy" id="221027"/>
    <lineage>
        <taxon>Bacteria</taxon>
        <taxon>Pseudomonadati</taxon>
        <taxon>Spirochaetota</taxon>
        <taxon>Spirochaetia</taxon>
        <taxon>Spirochaetales</taxon>
        <taxon>Treponemataceae</taxon>
        <taxon>Treponema</taxon>
    </lineage>
</organism>
<feature type="binding site" evidence="4">
    <location>
        <begin position="7"/>
        <end position="14"/>
    </location>
    <ligand>
        <name>substrate</name>
    </ligand>
</feature>
<dbReference type="EMBL" id="CP038804">
    <property type="protein sequence ID" value="UTY32804.1"/>
    <property type="molecule type" value="Genomic_DNA"/>
</dbReference>
<dbReference type="Proteomes" id="UP001058682">
    <property type="component" value="Chromosome"/>
</dbReference>
<name>A0AAE9MQW6_9SPIR</name>
<reference evidence="6" key="1">
    <citation type="submission" date="2019-04" db="EMBL/GenBank/DDBJ databases">
        <title>Whole genome sequencing of oral phylogroup 2 treponemes.</title>
        <authorList>
            <person name="Chan Y."/>
            <person name="Zeng H.H."/>
            <person name="Yu X.L."/>
            <person name="Leung W.K."/>
            <person name="Watt R.M."/>
        </authorList>
    </citation>
    <scope>NUCLEOTIDE SEQUENCE</scope>
    <source>
        <strain evidence="6">OMZ 835</strain>
        <strain evidence="5">OMZ 847</strain>
    </source>
</reference>
<accession>A0AAE9MQW6</accession>
<dbReference type="GO" id="GO:0005737">
    <property type="term" value="C:cytoplasm"/>
    <property type="evidence" value="ECO:0007669"/>
    <property type="project" value="TreeGrafter"/>
</dbReference>
<dbReference type="PANTHER" id="PTHR48100:SF1">
    <property type="entry name" value="HISTIDINE PHOSPHATASE FAMILY PROTEIN-RELATED"/>
    <property type="match status" value="1"/>
</dbReference>
<protein>
    <submittedName>
        <fullName evidence="6">Histidine phosphatase family protein</fullName>
    </submittedName>
</protein>
<evidence type="ECO:0000256" key="2">
    <source>
        <dbReference type="ARBA" id="ARBA00023235"/>
    </source>
</evidence>
<evidence type="ECO:0000313" key="8">
    <source>
        <dbReference type="Proteomes" id="UP001059401"/>
    </source>
</evidence>
<dbReference type="PANTHER" id="PTHR48100">
    <property type="entry name" value="BROAD-SPECIFICITY PHOSPHATASE YOR283W-RELATED"/>
    <property type="match status" value="1"/>
</dbReference>
<evidence type="ECO:0000313" key="6">
    <source>
        <dbReference type="EMBL" id="UTY32804.1"/>
    </source>
</evidence>
<proteinExistence type="predicted"/>
<dbReference type="InterPro" id="IPR029033">
    <property type="entry name" value="His_PPase_superfam"/>
</dbReference>
<dbReference type="Pfam" id="PF00300">
    <property type="entry name" value="His_Phos_1"/>
    <property type="match status" value="1"/>
</dbReference>
<evidence type="ECO:0000256" key="1">
    <source>
        <dbReference type="ARBA" id="ARBA00023152"/>
    </source>
</evidence>
<dbReference type="GO" id="GO:0016791">
    <property type="term" value="F:phosphatase activity"/>
    <property type="evidence" value="ECO:0007669"/>
    <property type="project" value="TreeGrafter"/>
</dbReference>
<dbReference type="CDD" id="cd07067">
    <property type="entry name" value="HP_PGM_like"/>
    <property type="match status" value="1"/>
</dbReference>
<dbReference type="RefSeq" id="WP_255805899.1">
    <property type="nucleotide sequence ID" value="NZ_CP038802.1"/>
</dbReference>
<dbReference type="Proteomes" id="UP001059401">
    <property type="component" value="Chromosome"/>
</dbReference>
<feature type="binding site" evidence="4">
    <location>
        <position position="61"/>
    </location>
    <ligand>
        <name>substrate</name>
    </ligand>
</feature>
<feature type="active site" description="Tele-phosphohistidine intermediate" evidence="3">
    <location>
        <position position="8"/>
    </location>
</feature>
<dbReference type="SUPFAM" id="SSF53254">
    <property type="entry name" value="Phosphoglycerate mutase-like"/>
    <property type="match status" value="1"/>
</dbReference>
<dbReference type="InterPro" id="IPR001345">
    <property type="entry name" value="PG/BPGM_mutase_AS"/>
</dbReference>
<dbReference type="EMBL" id="CP038802">
    <property type="protein sequence ID" value="UTY27892.1"/>
    <property type="molecule type" value="Genomic_DNA"/>
</dbReference>
<dbReference type="SMART" id="SM00855">
    <property type="entry name" value="PGAM"/>
    <property type="match status" value="1"/>
</dbReference>
<dbReference type="Gene3D" id="3.40.50.1240">
    <property type="entry name" value="Phosphoglycerate mutase-like"/>
    <property type="match status" value="1"/>
</dbReference>
<sequence length="182" mass="20917">MKLFVVRHGETDWNSKMMACGISEASLTEKGKAQAKELAERLAAEQDKNKIGVIYVSPLKRALATAAYIEEALGIKAKTDKRLMEINFGTFEGEDWRKPEFLKISESPFFRFPQGESLVQTAHRAYNIIDEIAEKHKNENVLFVCHGMISTMICTYFKSYSQEELEKIEIKNCQLLQFELRK</sequence>
<evidence type="ECO:0000313" key="5">
    <source>
        <dbReference type="EMBL" id="UTY27892.1"/>
    </source>
</evidence>
<evidence type="ECO:0000256" key="3">
    <source>
        <dbReference type="PIRSR" id="PIRSR613078-1"/>
    </source>
</evidence>
<dbReference type="InterPro" id="IPR013078">
    <property type="entry name" value="His_Pase_superF_clade-1"/>
</dbReference>
<keyword evidence="2" id="KW-0413">Isomerase</keyword>
<evidence type="ECO:0000313" key="7">
    <source>
        <dbReference type="Proteomes" id="UP001058682"/>
    </source>
</evidence>
<keyword evidence="8" id="KW-1185">Reference proteome</keyword>
<evidence type="ECO:0000256" key="4">
    <source>
        <dbReference type="PIRSR" id="PIRSR613078-2"/>
    </source>
</evidence>
<dbReference type="PIRSF" id="PIRSF000709">
    <property type="entry name" value="6PFK_2-Ptase"/>
    <property type="match status" value="1"/>
</dbReference>
<dbReference type="PROSITE" id="PS00175">
    <property type="entry name" value="PG_MUTASE"/>
    <property type="match status" value="1"/>
</dbReference>
<dbReference type="AlphaFoldDB" id="A0AAE9MQW6"/>
<keyword evidence="1" id="KW-0324">Glycolysis</keyword>